<dbReference type="AlphaFoldDB" id="A0A2T9ZLD0"/>
<protein>
    <submittedName>
        <fullName evidence="3">Uncharacterized protein</fullName>
    </submittedName>
</protein>
<name>A0A2T9ZLD0_9FUNG</name>
<reference evidence="3 4" key="1">
    <citation type="journal article" date="2018" name="MBio">
        <title>Comparative Genomics Reveals the Core Gene Toolbox for the Fungus-Insect Symbiosis.</title>
        <authorList>
            <person name="Wang Y."/>
            <person name="Stata M."/>
            <person name="Wang W."/>
            <person name="Stajich J.E."/>
            <person name="White M.M."/>
            <person name="Moncalvo J.M."/>
        </authorList>
    </citation>
    <scope>NUCLEOTIDE SEQUENCE [LARGE SCALE GENOMIC DNA]</scope>
    <source>
        <strain evidence="3 4">SC-DP-2</strain>
    </source>
</reference>
<proteinExistence type="predicted"/>
<feature type="chain" id="PRO_5015656660" evidence="2">
    <location>
        <begin position="23"/>
        <end position="120"/>
    </location>
</feature>
<keyword evidence="2" id="KW-0732">Signal</keyword>
<sequence length="120" mass="13412">MKFVNSASYVLCLLLALNSAFSFGMFANEAIETGIAKREETVARNFLIKKRQEEGGNNSNSNSAEESTSDQEPTNPLAQSPRMKKDKGETSCMQKNKMYAKLALSRLFVQSFWLPSSFVE</sequence>
<evidence type="ECO:0000313" key="3">
    <source>
        <dbReference type="EMBL" id="PVV05371.1"/>
    </source>
</evidence>
<evidence type="ECO:0000313" key="4">
    <source>
        <dbReference type="Proteomes" id="UP000245609"/>
    </source>
</evidence>
<organism evidence="3 4">
    <name type="scientific">Smittium megazygosporum</name>
    <dbReference type="NCBI Taxonomy" id="133381"/>
    <lineage>
        <taxon>Eukaryota</taxon>
        <taxon>Fungi</taxon>
        <taxon>Fungi incertae sedis</taxon>
        <taxon>Zoopagomycota</taxon>
        <taxon>Kickxellomycotina</taxon>
        <taxon>Harpellomycetes</taxon>
        <taxon>Harpellales</taxon>
        <taxon>Legeriomycetaceae</taxon>
        <taxon>Smittium</taxon>
    </lineage>
</organism>
<evidence type="ECO:0000256" key="2">
    <source>
        <dbReference type="SAM" id="SignalP"/>
    </source>
</evidence>
<accession>A0A2T9ZLD0</accession>
<feature type="region of interest" description="Disordered" evidence="1">
    <location>
        <begin position="47"/>
        <end position="92"/>
    </location>
</feature>
<feature type="compositionally biased region" description="Low complexity" evidence="1">
    <location>
        <begin position="55"/>
        <end position="66"/>
    </location>
</feature>
<keyword evidence="4" id="KW-1185">Reference proteome</keyword>
<dbReference type="Proteomes" id="UP000245609">
    <property type="component" value="Unassembled WGS sequence"/>
</dbReference>
<evidence type="ECO:0000256" key="1">
    <source>
        <dbReference type="SAM" id="MobiDB-lite"/>
    </source>
</evidence>
<gene>
    <name evidence="3" type="ORF">BB560_000099</name>
</gene>
<feature type="signal peptide" evidence="2">
    <location>
        <begin position="1"/>
        <end position="22"/>
    </location>
</feature>
<comment type="caution">
    <text evidence="3">The sequence shown here is derived from an EMBL/GenBank/DDBJ whole genome shotgun (WGS) entry which is preliminary data.</text>
</comment>
<dbReference type="EMBL" id="MBFS01000010">
    <property type="protein sequence ID" value="PVV05371.1"/>
    <property type="molecule type" value="Genomic_DNA"/>
</dbReference>